<dbReference type="Proteomes" id="UP000054558">
    <property type="component" value="Unassembled WGS sequence"/>
</dbReference>
<proteinExistence type="predicted"/>
<evidence type="ECO:0000256" key="1">
    <source>
        <dbReference type="SAM" id="MobiDB-lite"/>
    </source>
</evidence>
<feature type="compositionally biased region" description="Acidic residues" evidence="1">
    <location>
        <begin position="34"/>
        <end position="43"/>
    </location>
</feature>
<sequence length="146" mass="16614">MYRTEGSMYRASECSRGVGNDGPLEDHRYQAEERVEDTEVEEDEFDVEERGTSKLLAGVLELVPISTLISKPFFYHLAELKPASSPCLVLNERDNRSYFCPELGDLVLGFELRCLWSKLCASRLLEFSIFSRLSSSHFVILVKVVV</sequence>
<gene>
    <name evidence="2" type="ORF">KFL_006580140</name>
</gene>
<feature type="region of interest" description="Disordered" evidence="1">
    <location>
        <begin position="1"/>
        <end position="43"/>
    </location>
</feature>
<name>A0A1Y1IIF7_KLENI</name>
<evidence type="ECO:0000313" key="2">
    <source>
        <dbReference type="EMBL" id="GAQ90584.1"/>
    </source>
</evidence>
<reference evidence="2 3" key="1">
    <citation type="journal article" date="2014" name="Nat. Commun.">
        <title>Klebsormidium flaccidum genome reveals primary factors for plant terrestrial adaptation.</title>
        <authorList>
            <person name="Hori K."/>
            <person name="Maruyama F."/>
            <person name="Fujisawa T."/>
            <person name="Togashi T."/>
            <person name="Yamamoto N."/>
            <person name="Seo M."/>
            <person name="Sato S."/>
            <person name="Yamada T."/>
            <person name="Mori H."/>
            <person name="Tajima N."/>
            <person name="Moriyama T."/>
            <person name="Ikeuchi M."/>
            <person name="Watanabe M."/>
            <person name="Wada H."/>
            <person name="Kobayashi K."/>
            <person name="Saito M."/>
            <person name="Masuda T."/>
            <person name="Sasaki-Sekimoto Y."/>
            <person name="Mashiguchi K."/>
            <person name="Awai K."/>
            <person name="Shimojima M."/>
            <person name="Masuda S."/>
            <person name="Iwai M."/>
            <person name="Nobusawa T."/>
            <person name="Narise T."/>
            <person name="Kondo S."/>
            <person name="Saito H."/>
            <person name="Sato R."/>
            <person name="Murakawa M."/>
            <person name="Ihara Y."/>
            <person name="Oshima-Yamada Y."/>
            <person name="Ohtaka K."/>
            <person name="Satoh M."/>
            <person name="Sonobe K."/>
            <person name="Ishii M."/>
            <person name="Ohtani R."/>
            <person name="Kanamori-Sato M."/>
            <person name="Honoki R."/>
            <person name="Miyazaki D."/>
            <person name="Mochizuki H."/>
            <person name="Umetsu J."/>
            <person name="Higashi K."/>
            <person name="Shibata D."/>
            <person name="Kamiya Y."/>
            <person name="Sato N."/>
            <person name="Nakamura Y."/>
            <person name="Tabata S."/>
            <person name="Ida S."/>
            <person name="Kurokawa K."/>
            <person name="Ohta H."/>
        </authorList>
    </citation>
    <scope>NUCLEOTIDE SEQUENCE [LARGE SCALE GENOMIC DNA]</scope>
    <source>
        <strain evidence="2 3">NIES-2285</strain>
    </source>
</reference>
<keyword evidence="3" id="KW-1185">Reference proteome</keyword>
<dbReference type="EMBL" id="DF237607">
    <property type="protein sequence ID" value="GAQ90584.1"/>
    <property type="molecule type" value="Genomic_DNA"/>
</dbReference>
<accession>A0A1Y1IIF7</accession>
<feature type="compositionally biased region" description="Basic and acidic residues" evidence="1">
    <location>
        <begin position="24"/>
        <end position="33"/>
    </location>
</feature>
<protein>
    <submittedName>
        <fullName evidence="2">Uncharacterized protein</fullName>
    </submittedName>
</protein>
<evidence type="ECO:0000313" key="3">
    <source>
        <dbReference type="Proteomes" id="UP000054558"/>
    </source>
</evidence>
<dbReference type="AlphaFoldDB" id="A0A1Y1IIF7"/>
<organism evidence="2 3">
    <name type="scientific">Klebsormidium nitens</name>
    <name type="common">Green alga</name>
    <name type="synonym">Ulothrix nitens</name>
    <dbReference type="NCBI Taxonomy" id="105231"/>
    <lineage>
        <taxon>Eukaryota</taxon>
        <taxon>Viridiplantae</taxon>
        <taxon>Streptophyta</taxon>
        <taxon>Klebsormidiophyceae</taxon>
        <taxon>Klebsormidiales</taxon>
        <taxon>Klebsormidiaceae</taxon>
        <taxon>Klebsormidium</taxon>
    </lineage>
</organism>